<dbReference type="Proteomes" id="UP001596004">
    <property type="component" value="Unassembled WGS sequence"/>
</dbReference>
<gene>
    <name evidence="1" type="ORF">ACFO60_03765</name>
</gene>
<dbReference type="EMBL" id="JBHSFP010000002">
    <property type="protein sequence ID" value="MFC4529872.1"/>
    <property type="molecule type" value="Genomic_DNA"/>
</dbReference>
<evidence type="ECO:0000313" key="2">
    <source>
        <dbReference type="Proteomes" id="UP001596004"/>
    </source>
</evidence>
<dbReference type="RefSeq" id="WP_380836865.1">
    <property type="nucleotide sequence ID" value="NZ_JBHSFP010000002.1"/>
</dbReference>
<keyword evidence="2" id="KW-1185">Reference proteome</keyword>
<organism evidence="1 2">
    <name type="scientific">Sphaerisporangium dianthi</name>
    <dbReference type="NCBI Taxonomy" id="1436120"/>
    <lineage>
        <taxon>Bacteria</taxon>
        <taxon>Bacillati</taxon>
        <taxon>Actinomycetota</taxon>
        <taxon>Actinomycetes</taxon>
        <taxon>Streptosporangiales</taxon>
        <taxon>Streptosporangiaceae</taxon>
        <taxon>Sphaerisporangium</taxon>
    </lineage>
</organism>
<evidence type="ECO:0000313" key="1">
    <source>
        <dbReference type="EMBL" id="MFC4529872.1"/>
    </source>
</evidence>
<sequence>MTECDHHQQYLDKNPGGYCGTGVRLGDLSEWSCPTGLTTSDE</sequence>
<reference evidence="2" key="1">
    <citation type="journal article" date="2019" name="Int. J. Syst. Evol. Microbiol.">
        <title>The Global Catalogue of Microorganisms (GCM) 10K type strain sequencing project: providing services to taxonomists for standard genome sequencing and annotation.</title>
        <authorList>
            <consortium name="The Broad Institute Genomics Platform"/>
            <consortium name="The Broad Institute Genome Sequencing Center for Infectious Disease"/>
            <person name="Wu L."/>
            <person name="Ma J."/>
        </authorList>
    </citation>
    <scope>NUCLEOTIDE SEQUENCE [LARGE SCALE GENOMIC DNA]</scope>
    <source>
        <strain evidence="2">CGMCC 4.7132</strain>
    </source>
</reference>
<evidence type="ECO:0008006" key="3">
    <source>
        <dbReference type="Google" id="ProtNLM"/>
    </source>
</evidence>
<protein>
    <recommendedName>
        <fullName evidence="3">Peptide-methionine (S)-S-oxide reductase</fullName>
    </recommendedName>
</protein>
<name>A0ABV9CB71_9ACTN</name>
<comment type="caution">
    <text evidence="1">The sequence shown here is derived from an EMBL/GenBank/DDBJ whole genome shotgun (WGS) entry which is preliminary data.</text>
</comment>
<proteinExistence type="predicted"/>
<accession>A0ABV9CB71</accession>